<dbReference type="Proteomes" id="UP001596289">
    <property type="component" value="Unassembled WGS sequence"/>
</dbReference>
<keyword evidence="2" id="KW-1185">Reference proteome</keyword>
<name>A0ABW1RCR9_9LACO</name>
<gene>
    <name evidence="1" type="ORF">ACFQGP_00055</name>
</gene>
<dbReference type="EMBL" id="JBHSSL010000001">
    <property type="protein sequence ID" value="MFC6168980.1"/>
    <property type="molecule type" value="Genomic_DNA"/>
</dbReference>
<evidence type="ECO:0000313" key="2">
    <source>
        <dbReference type="Proteomes" id="UP001596289"/>
    </source>
</evidence>
<organism evidence="1 2">
    <name type="scientific">Loigolactobacillus jiayinensis</name>
    <dbReference type="NCBI Taxonomy" id="2486016"/>
    <lineage>
        <taxon>Bacteria</taxon>
        <taxon>Bacillati</taxon>
        <taxon>Bacillota</taxon>
        <taxon>Bacilli</taxon>
        <taxon>Lactobacillales</taxon>
        <taxon>Lactobacillaceae</taxon>
        <taxon>Loigolactobacillus</taxon>
    </lineage>
</organism>
<protein>
    <submittedName>
        <fullName evidence="1">Uncharacterized protein</fullName>
    </submittedName>
</protein>
<reference evidence="2" key="1">
    <citation type="journal article" date="2019" name="Int. J. Syst. Evol. Microbiol.">
        <title>The Global Catalogue of Microorganisms (GCM) 10K type strain sequencing project: providing services to taxonomists for standard genome sequencing and annotation.</title>
        <authorList>
            <consortium name="The Broad Institute Genomics Platform"/>
            <consortium name="The Broad Institute Genome Sequencing Center for Infectious Disease"/>
            <person name="Wu L."/>
            <person name="Ma J."/>
        </authorList>
    </citation>
    <scope>NUCLEOTIDE SEQUENCE [LARGE SCALE GENOMIC DNA]</scope>
    <source>
        <strain evidence="2">CCM 8904</strain>
    </source>
</reference>
<accession>A0ABW1RCR9</accession>
<sequence>MTTITVIVGSKKYKPTADYTATENITYYPFTIAAFIPTPLSMTAKPYRRVMAYLLGQPQIKAKLHHLERNFTVNQLLNHFKRRQIYFALATDGTELQRFITQHPNAEINLLLLGKKAWRCATKFAAQPLVTIYTFPDPGKKDSFWRSLDYQDDSNLTSTSAMQKLAQPKIRL</sequence>
<dbReference type="RefSeq" id="WP_125553054.1">
    <property type="nucleotide sequence ID" value="NZ_JBHSSL010000001.1"/>
</dbReference>
<proteinExistence type="predicted"/>
<evidence type="ECO:0000313" key="1">
    <source>
        <dbReference type="EMBL" id="MFC6168980.1"/>
    </source>
</evidence>
<comment type="caution">
    <text evidence="1">The sequence shown here is derived from an EMBL/GenBank/DDBJ whole genome shotgun (WGS) entry which is preliminary data.</text>
</comment>